<evidence type="ECO:0000313" key="3">
    <source>
        <dbReference type="Proteomes" id="UP001190464"/>
    </source>
</evidence>
<sequence length="185" mass="18593">MRQLLAMACAAMAVLISVPNAGAANEIPDLGPLFDDSGPLPGSVADLTGIPDLAFTTPSGLACRKSRGKVTHSVACAGNLVGAPAGTRSVSLGTVYADGNGPAQFMPMAPAGLLGDPGKVPTIMLAPGHKIVFWDFSPTESLVCGAPMGTEVACVLKAPRENSSKSGGPAVTHGFVISAPHSEVF</sequence>
<accession>A0ABN9NQA6</accession>
<feature type="chain" id="PRO_5045509459" evidence="1">
    <location>
        <begin position="24"/>
        <end position="185"/>
    </location>
</feature>
<evidence type="ECO:0000313" key="2">
    <source>
        <dbReference type="EMBL" id="CAJ1508443.1"/>
    </source>
</evidence>
<proteinExistence type="predicted"/>
<keyword evidence="1" id="KW-0732">Signal</keyword>
<reference evidence="2 3" key="1">
    <citation type="submission" date="2023-08" db="EMBL/GenBank/DDBJ databases">
        <authorList>
            <person name="Folkvardsen B D."/>
            <person name="Norman A."/>
        </authorList>
    </citation>
    <scope>NUCLEOTIDE SEQUENCE [LARGE SCALE GENOMIC DNA]</scope>
    <source>
        <strain evidence="2 3">Mu0102</strain>
    </source>
</reference>
<evidence type="ECO:0000256" key="1">
    <source>
        <dbReference type="SAM" id="SignalP"/>
    </source>
</evidence>
<organism evidence="2 3">
    <name type="scientific">[Mycobacterium] holstebronense</name>
    <dbReference type="NCBI Taxonomy" id="3064288"/>
    <lineage>
        <taxon>Bacteria</taxon>
        <taxon>Bacillati</taxon>
        <taxon>Actinomycetota</taxon>
        <taxon>Actinomycetes</taxon>
        <taxon>Mycobacteriales</taxon>
        <taxon>Mycobacteriaceae</taxon>
        <taxon>Mycolicibacterium</taxon>
    </lineage>
</organism>
<name>A0ABN9NQA6_9MYCO</name>
<dbReference type="Proteomes" id="UP001190464">
    <property type="component" value="Chromosome"/>
</dbReference>
<gene>
    <name evidence="2" type="ORF">MU0102_003407</name>
</gene>
<dbReference type="EMBL" id="OY726398">
    <property type="protein sequence ID" value="CAJ1508443.1"/>
    <property type="molecule type" value="Genomic_DNA"/>
</dbReference>
<protein>
    <submittedName>
        <fullName evidence="2">Uncharacterized protein</fullName>
    </submittedName>
</protein>
<keyword evidence="3" id="KW-1185">Reference proteome</keyword>
<feature type="signal peptide" evidence="1">
    <location>
        <begin position="1"/>
        <end position="23"/>
    </location>
</feature>
<dbReference type="RefSeq" id="WP_308484188.1">
    <property type="nucleotide sequence ID" value="NZ_OY726398.1"/>
</dbReference>